<evidence type="ECO:0000313" key="2">
    <source>
        <dbReference type="EMBL" id="CBZ50733.1"/>
    </source>
</evidence>
<name>F0V9X1_NEOCL</name>
<protein>
    <submittedName>
        <fullName evidence="2">Uncharacterized protein</fullName>
    </submittedName>
</protein>
<dbReference type="AlphaFoldDB" id="F0V9X1"/>
<dbReference type="eggNOG" id="ENOG502R0BK">
    <property type="taxonomic scope" value="Eukaryota"/>
</dbReference>
<dbReference type="RefSeq" id="XP_003880766.1">
    <property type="nucleotide sequence ID" value="XM_003880717.1"/>
</dbReference>
<organism evidence="2 3">
    <name type="scientific">Neospora caninum (strain Liverpool)</name>
    <dbReference type="NCBI Taxonomy" id="572307"/>
    <lineage>
        <taxon>Eukaryota</taxon>
        <taxon>Sar</taxon>
        <taxon>Alveolata</taxon>
        <taxon>Apicomplexa</taxon>
        <taxon>Conoidasida</taxon>
        <taxon>Coccidia</taxon>
        <taxon>Eucoccidiorida</taxon>
        <taxon>Eimeriorina</taxon>
        <taxon>Sarcocystidae</taxon>
        <taxon>Neospora</taxon>
    </lineage>
</organism>
<proteinExistence type="predicted"/>
<gene>
    <name evidence="2" type="ORF">NCLIV_012000</name>
</gene>
<accession>F0V9X1</accession>
<dbReference type="Proteomes" id="UP000007494">
    <property type="component" value="Chromosome IV"/>
</dbReference>
<feature type="region of interest" description="Disordered" evidence="1">
    <location>
        <begin position="1"/>
        <end position="39"/>
    </location>
</feature>
<keyword evidence="3" id="KW-1185">Reference proteome</keyword>
<dbReference type="VEuPathDB" id="ToxoDB:NCLIV_012000"/>
<evidence type="ECO:0000256" key="1">
    <source>
        <dbReference type="SAM" id="MobiDB-lite"/>
    </source>
</evidence>
<dbReference type="GeneID" id="13441762"/>
<evidence type="ECO:0000313" key="3">
    <source>
        <dbReference type="Proteomes" id="UP000007494"/>
    </source>
</evidence>
<dbReference type="EMBL" id="FR823384">
    <property type="protein sequence ID" value="CBZ50733.1"/>
    <property type="molecule type" value="Genomic_DNA"/>
</dbReference>
<dbReference type="InParanoid" id="F0V9X1"/>
<dbReference type="OrthoDB" id="354837at2759"/>
<feature type="compositionally biased region" description="Basic and acidic residues" evidence="1">
    <location>
        <begin position="22"/>
        <end position="39"/>
    </location>
</feature>
<sequence length="202" mass="23189">MRRALSKKEEEEDPFAEEGEDERQRRLEEEECREREAREADKQIEAVNKIWASQMSELGIWEKEEEQVQQHAEQFLKRRQFLCSQGTPQGDSAEKHSTCLDLVAEQPGDSETYEERLRLRLAVFEAGPDLLPSSVSASPPEESGHSFASRNRRSLPSQILVGTKLLEGFEDSRRVVELRFDVKLTAIPVIPTLCLVRKPLLK</sequence>
<reference evidence="3" key="1">
    <citation type="journal article" date="2012" name="PLoS Pathog.">
        <title>Comparative genomics of the apicomplexan parasites Toxoplasma gondii and Neospora caninum: Coccidia differing in host range and transmission strategy.</title>
        <authorList>
            <person name="Reid A.J."/>
            <person name="Vermont S.J."/>
            <person name="Cotton J.A."/>
            <person name="Harris D."/>
            <person name="Hill-Cawthorne G.A."/>
            <person name="Konen-Waisman S."/>
            <person name="Latham S.M."/>
            <person name="Mourier T."/>
            <person name="Norton R."/>
            <person name="Quail M.A."/>
            <person name="Sanders M."/>
            <person name="Shanmugam D."/>
            <person name="Sohal A."/>
            <person name="Wasmuth J.D."/>
            <person name="Brunk B."/>
            <person name="Grigg M.E."/>
            <person name="Howard J.C."/>
            <person name="Parkinson J."/>
            <person name="Roos D.S."/>
            <person name="Trees A.J."/>
            <person name="Berriman M."/>
            <person name="Pain A."/>
            <person name="Wastling J.M."/>
        </authorList>
    </citation>
    <scope>NUCLEOTIDE SEQUENCE [LARGE SCALE GENOMIC DNA]</scope>
    <source>
        <strain evidence="3">Liverpool</strain>
    </source>
</reference>
<feature type="compositionally biased region" description="Acidic residues" evidence="1">
    <location>
        <begin position="10"/>
        <end position="21"/>
    </location>
</feature>